<dbReference type="EMBL" id="QWIJ01000430">
    <property type="protein sequence ID" value="RMX82415.1"/>
    <property type="molecule type" value="Genomic_DNA"/>
</dbReference>
<feature type="compositionally biased region" description="Polar residues" evidence="1">
    <location>
        <begin position="727"/>
        <end position="741"/>
    </location>
</feature>
<feature type="region of interest" description="Disordered" evidence="1">
    <location>
        <begin position="1"/>
        <end position="149"/>
    </location>
</feature>
<organism evidence="4 5">
    <name type="scientific">Hortaea werneckii</name>
    <name type="common">Black yeast</name>
    <name type="synonym">Cladosporium werneckii</name>
    <dbReference type="NCBI Taxonomy" id="91943"/>
    <lineage>
        <taxon>Eukaryota</taxon>
        <taxon>Fungi</taxon>
        <taxon>Dikarya</taxon>
        <taxon>Ascomycota</taxon>
        <taxon>Pezizomycotina</taxon>
        <taxon>Dothideomycetes</taxon>
        <taxon>Dothideomycetidae</taxon>
        <taxon>Mycosphaerellales</taxon>
        <taxon>Teratosphaeriaceae</taxon>
        <taxon>Hortaea</taxon>
    </lineage>
</organism>
<dbReference type="GO" id="GO:0007010">
    <property type="term" value="P:cytoskeleton organization"/>
    <property type="evidence" value="ECO:0007669"/>
    <property type="project" value="TreeGrafter"/>
</dbReference>
<gene>
    <name evidence="4" type="ORF">D0869_06073</name>
</gene>
<dbReference type="InterPro" id="IPR012486">
    <property type="entry name" value="Far11/STRP_N"/>
</dbReference>
<dbReference type="PANTHER" id="PTHR13239:SF4">
    <property type="entry name" value="AT25231P"/>
    <property type="match status" value="1"/>
</dbReference>
<evidence type="ECO:0000256" key="1">
    <source>
        <dbReference type="SAM" id="MobiDB-lite"/>
    </source>
</evidence>
<comment type="caution">
    <text evidence="4">The sequence shown here is derived from an EMBL/GenBank/DDBJ whole genome shotgun (WGS) entry which is preliminary data.</text>
</comment>
<dbReference type="Pfam" id="PF11882">
    <property type="entry name" value="DUF3402"/>
    <property type="match status" value="1"/>
</dbReference>
<dbReference type="Proteomes" id="UP000281245">
    <property type="component" value="Unassembled WGS sequence"/>
</dbReference>
<feature type="compositionally biased region" description="Pro residues" evidence="1">
    <location>
        <begin position="92"/>
        <end position="107"/>
    </location>
</feature>
<dbReference type="AlphaFoldDB" id="A0A3M6WUX4"/>
<evidence type="ECO:0000313" key="5">
    <source>
        <dbReference type="Proteomes" id="UP000281245"/>
    </source>
</evidence>
<feature type="region of interest" description="Disordered" evidence="1">
    <location>
        <begin position="521"/>
        <end position="543"/>
    </location>
</feature>
<dbReference type="OrthoDB" id="18234at2759"/>
<feature type="domain" description="Far11/STRP C-terminal" evidence="3">
    <location>
        <begin position="588"/>
        <end position="1076"/>
    </location>
</feature>
<protein>
    <recommendedName>
        <fullName evidence="6">Far11/STRP C-terminal domain-containing protein</fullName>
    </recommendedName>
</protein>
<dbReference type="PANTHER" id="PTHR13239">
    <property type="entry name" value="PROTEIN REQUIRED FOR HYPHAL ANASTOMOSIS HAM-2"/>
    <property type="match status" value="1"/>
</dbReference>
<feature type="compositionally biased region" description="Basic and acidic residues" evidence="1">
    <location>
        <begin position="624"/>
        <end position="635"/>
    </location>
</feature>
<evidence type="ECO:0000259" key="3">
    <source>
        <dbReference type="SMART" id="SM01293"/>
    </source>
</evidence>
<feature type="region of interest" description="Disordered" evidence="1">
    <location>
        <begin position="1091"/>
        <end position="1111"/>
    </location>
</feature>
<evidence type="ECO:0008006" key="6">
    <source>
        <dbReference type="Google" id="ProtNLM"/>
    </source>
</evidence>
<dbReference type="SMART" id="SM01293">
    <property type="entry name" value="DUF3402"/>
    <property type="match status" value="1"/>
</dbReference>
<feature type="region of interest" description="Disordered" evidence="1">
    <location>
        <begin position="624"/>
        <end position="650"/>
    </location>
</feature>
<proteinExistence type="predicted"/>
<dbReference type="InterPro" id="IPR040185">
    <property type="entry name" value="Far11/STRP"/>
</dbReference>
<dbReference type="GO" id="GO:0005829">
    <property type="term" value="C:cytosol"/>
    <property type="evidence" value="ECO:0007669"/>
    <property type="project" value="TreeGrafter"/>
</dbReference>
<accession>A0A3M6WUX4</accession>
<evidence type="ECO:0000259" key="2">
    <source>
        <dbReference type="SMART" id="SM01292"/>
    </source>
</evidence>
<dbReference type="SMART" id="SM01292">
    <property type="entry name" value="N1221"/>
    <property type="match status" value="1"/>
</dbReference>
<name>A0A3M6WUX4_HORWE</name>
<evidence type="ECO:0000313" key="4">
    <source>
        <dbReference type="EMBL" id="RMX82415.1"/>
    </source>
</evidence>
<feature type="domain" description="Far11/STRP N-terminal" evidence="2">
    <location>
        <begin position="152"/>
        <end position="482"/>
    </location>
</feature>
<feature type="region of interest" description="Disordered" evidence="1">
    <location>
        <begin position="837"/>
        <end position="877"/>
    </location>
</feature>
<dbReference type="InterPro" id="IPR021819">
    <property type="entry name" value="Far11/STRP_C"/>
</dbReference>
<feature type="compositionally biased region" description="Acidic residues" evidence="1">
    <location>
        <begin position="641"/>
        <end position="650"/>
    </location>
</feature>
<feature type="region of interest" description="Disordered" evidence="1">
    <location>
        <begin position="722"/>
        <end position="741"/>
    </location>
</feature>
<sequence length="1111" mass="123210">MSERGRQAQDLATMDEVENPALPAADEQNPTIPPVADEVEAAAAIDEEVKLPLDTAETEQLVDSANPSPTTQPAQPAAPAPQARQGLQREAPVPPPVQPPPAPPAQPAQPTETSDFPTDPPDSLTLADLKRIRSSFPNTQPPPQQGLLSEDDHVYDFEYQDAQSLPVEIEEWFSYSEREEVALRKCKSMFNQEWRASQRQREGADMSEETETRDWVDVTEDERSEFVKREIHALKVTNGKSVSSLMMLVYIALGAWEETAGRTEGMSLEEMFPGGNRGGGGLGRFANSSMQIQWIVAMVDTLHASDGLKVIYDCLRERADESFAASPADNAGRNEAQPKRGDESMELWCCLTLLYLFIEVARTTEGVSGKALKSDILALEPKLVNYMTQLVAKLRWDDYAPLPLTKLLLLSWKTILVTFGGIKDVEHVKASLRSGPEEEKDARGQPIITASPLDYHLFRQEISSKYPAYQPPKPLFPFEPENNSILPPLKHRRPSYASVSESGFSAAPDVGTSSIMHQPVHIATPAPSPPPSPAGPGKAGKKQNYQTNQMFPFLYPPLDEKSGELGGKGSTQLQDALVGRKWEGGDVPTSILEAAELFSKRMRSTRAMKQLWEVRVDYMKFERGWKGGEHDDDRGQAVLGDQDDDNDVDEFELLPTPAPGETAPQGQPIQQTEEEKKLAAVSEYYRDSLPHMQSLVIVLLKAVLQNVTDLVTRTNGQNGGLGAGIQFNDTNGTTATRPTENGVNGIHEGFENTPAEELDKLRTQEVGGKALSATLLLLLKWFKVSHILQYEYLTQLLLDSNYVPLVLKLWQTQDIGRTCHYKLDKDESGFFYFCQANSRQGPPPGRGNEGRETVFEESEEDDAAPPPVKLKRDETATQENTQLADAYVEPQQPELPPNQPPEVDELGYPVTPFPTDPLKSYSWRNTFTTINHLRTLQKLTRRKTHRALLLVSYKSSTHLRKHLKLPIPLMRYYTLKLFKSQVPFCGRKWRQSNMKIITAVWLSVPAELRDDWLSGGGGGVGGAGVGDVDGSVEDAVPLEQGMRGLVHWWNVRNFPEVLGVEPGALEQEDDFFTRELEKMGFVDGLVGDDGIGLGDDGQGNEEGWQGPIEGY</sequence>
<dbReference type="Pfam" id="PF07923">
    <property type="entry name" value="N1221"/>
    <property type="match status" value="1"/>
</dbReference>
<feature type="compositionally biased region" description="Low complexity" evidence="1">
    <location>
        <begin position="69"/>
        <end position="83"/>
    </location>
</feature>
<reference evidence="4 5" key="1">
    <citation type="journal article" date="2018" name="BMC Genomics">
        <title>Genomic evidence for intraspecific hybridization in a clonal and extremely halotolerant yeast.</title>
        <authorList>
            <person name="Gostincar C."/>
            <person name="Stajich J.E."/>
            <person name="Zupancic J."/>
            <person name="Zalar P."/>
            <person name="Gunde-Cimerman N."/>
        </authorList>
    </citation>
    <scope>NUCLEOTIDE SEQUENCE [LARGE SCALE GENOMIC DNA]</scope>
    <source>
        <strain evidence="4 5">EXF-6656</strain>
    </source>
</reference>